<evidence type="ECO:0000313" key="9">
    <source>
        <dbReference type="Proteomes" id="UP000501939"/>
    </source>
</evidence>
<dbReference type="Pfam" id="PF00296">
    <property type="entry name" value="Bac_luciferase"/>
    <property type="match status" value="1"/>
</dbReference>
<keyword evidence="1 6" id="KW-0285">Flavoprotein</keyword>
<feature type="binding site" evidence="6">
    <location>
        <position position="158"/>
    </location>
    <ligand>
        <name>FMN</name>
        <dbReference type="ChEBI" id="CHEBI:58210"/>
    </ligand>
</feature>
<dbReference type="NCBIfam" id="TIGR03860">
    <property type="entry name" value="FMN_nitrolo"/>
    <property type="match status" value="1"/>
</dbReference>
<evidence type="ECO:0000313" key="8">
    <source>
        <dbReference type="EMBL" id="QIO07661.1"/>
    </source>
</evidence>
<feature type="binding site" evidence="6">
    <location>
        <position position="104"/>
    </location>
    <ligand>
        <name>FMN</name>
        <dbReference type="ChEBI" id="CHEBI:58210"/>
    </ligand>
</feature>
<evidence type="ECO:0000256" key="5">
    <source>
        <dbReference type="ARBA" id="ARBA00033748"/>
    </source>
</evidence>
<reference evidence="8 9" key="1">
    <citation type="submission" date="2020-03" db="EMBL/GenBank/DDBJ databases">
        <authorList>
            <person name="Zhu W."/>
        </authorList>
    </citation>
    <scope>NUCLEOTIDE SEQUENCE [LARGE SCALE GENOMIC DNA]</scope>
    <source>
        <strain evidence="8 9">185</strain>
    </source>
</reference>
<dbReference type="GO" id="GO:0016705">
    <property type="term" value="F:oxidoreductase activity, acting on paired donors, with incorporation or reduction of molecular oxygen"/>
    <property type="evidence" value="ECO:0007669"/>
    <property type="project" value="InterPro"/>
</dbReference>
<dbReference type="InterPro" id="IPR011251">
    <property type="entry name" value="Luciferase-like_dom"/>
</dbReference>
<dbReference type="RefSeq" id="WP_166321630.1">
    <property type="nucleotide sequence ID" value="NZ_CP049916.1"/>
</dbReference>
<keyword evidence="4" id="KW-0503">Monooxygenase</keyword>
<protein>
    <submittedName>
        <fullName evidence="8">LLM class flavin-dependent oxidoreductase</fullName>
    </submittedName>
</protein>
<evidence type="ECO:0000256" key="4">
    <source>
        <dbReference type="ARBA" id="ARBA00023033"/>
    </source>
</evidence>
<proteinExistence type="inferred from homology"/>
<dbReference type="CDD" id="cd01095">
    <property type="entry name" value="Nitrilotriacetate_monoxgenase"/>
    <property type="match status" value="1"/>
</dbReference>
<dbReference type="InterPro" id="IPR036661">
    <property type="entry name" value="Luciferase-like_sf"/>
</dbReference>
<accession>A0A6G8S0K7</accession>
<feature type="domain" description="Luciferase-like" evidence="7">
    <location>
        <begin position="23"/>
        <end position="388"/>
    </location>
</feature>
<feature type="binding site" evidence="6">
    <location>
        <position position="57"/>
    </location>
    <ligand>
        <name>FMN</name>
        <dbReference type="ChEBI" id="CHEBI:58210"/>
    </ligand>
</feature>
<sequence length="457" mass="51106">MSKRQIKLGAFIPTTSQHAAGWRHEASRPQDHLSIDYAIELAKIAEKGLFDAYFLADGLSVNWSHGSTNGKKPIGYSDKVASFEPVTLFAAISAVTQHIGFIATASTTYEEPYLLARKFASLDHISKGRAGWNVVTTTSADTARNFGLVAHPDAKVRYERAHEFIEVTQKLWDSWEDDAFEHNKETAHFYDAEKNHEPLHQGKYFSVQGALNVPRPPQGYPVIVQAGQSEDGRELAAQYAEVIFTAQQKLEDAQAFYRDVKGRLVKYGRHADDVKIMPGVSVFVAKTGQEAQAKYEHLNSLIHPDVGLGLLAGLAGGIDLSPYDLDAPFPELDDSQINFSSRQQMMIDIAREHQFSIRQLYEYIASARGHWTLIGTPEQIVDRLQHWFENEAADGFNVLPPTTPAGLDDFVELIVPELQRRGLFRTAYEGTTLRENLGLKRPENQYVLAKRHTAQAS</sequence>
<evidence type="ECO:0000259" key="7">
    <source>
        <dbReference type="Pfam" id="PF00296"/>
    </source>
</evidence>
<evidence type="ECO:0000256" key="6">
    <source>
        <dbReference type="PIRSR" id="PIRSR000337-1"/>
    </source>
</evidence>
<dbReference type="Gene3D" id="3.20.20.30">
    <property type="entry name" value="Luciferase-like domain"/>
    <property type="match status" value="1"/>
</dbReference>
<dbReference type="InterPro" id="IPR051260">
    <property type="entry name" value="Diverse_substr_monoxygenases"/>
</dbReference>
<organism evidence="8 9">
    <name type="scientific">Acinetobacter lanii</name>
    <dbReference type="NCBI Taxonomy" id="2715163"/>
    <lineage>
        <taxon>Bacteria</taxon>
        <taxon>Pseudomonadati</taxon>
        <taxon>Pseudomonadota</taxon>
        <taxon>Gammaproteobacteria</taxon>
        <taxon>Moraxellales</taxon>
        <taxon>Moraxellaceae</taxon>
        <taxon>Acinetobacter</taxon>
    </lineage>
</organism>
<dbReference type="InterPro" id="IPR016215">
    <property type="entry name" value="NTA_MOA"/>
</dbReference>
<dbReference type="PIRSF" id="PIRSF000337">
    <property type="entry name" value="NTA_MOA"/>
    <property type="match status" value="1"/>
</dbReference>
<keyword evidence="9" id="KW-1185">Reference proteome</keyword>
<keyword evidence="2 6" id="KW-0288">FMN</keyword>
<evidence type="ECO:0000256" key="1">
    <source>
        <dbReference type="ARBA" id="ARBA00022630"/>
    </source>
</evidence>
<dbReference type="AlphaFoldDB" id="A0A6G8S0K7"/>
<dbReference type="Proteomes" id="UP000501939">
    <property type="component" value="Chromosome"/>
</dbReference>
<dbReference type="SUPFAM" id="SSF51679">
    <property type="entry name" value="Bacterial luciferase-like"/>
    <property type="match status" value="1"/>
</dbReference>
<evidence type="ECO:0000256" key="2">
    <source>
        <dbReference type="ARBA" id="ARBA00022643"/>
    </source>
</evidence>
<dbReference type="PANTHER" id="PTHR30011:SF16">
    <property type="entry name" value="C2H2 FINGER DOMAIN TRANSCRIPTION FACTOR (EUROFUNG)-RELATED"/>
    <property type="match status" value="1"/>
</dbReference>
<keyword evidence="3" id="KW-0560">Oxidoreductase</keyword>
<name>A0A6G8S0K7_9GAMM</name>
<dbReference type="GO" id="GO:0004497">
    <property type="term" value="F:monooxygenase activity"/>
    <property type="evidence" value="ECO:0007669"/>
    <property type="project" value="UniProtKB-KW"/>
</dbReference>
<dbReference type="PANTHER" id="PTHR30011">
    <property type="entry name" value="ALKANESULFONATE MONOOXYGENASE-RELATED"/>
    <property type="match status" value="1"/>
</dbReference>
<comment type="similarity">
    <text evidence="5">Belongs to the NtaA/SnaA/DszA monooxygenase family.</text>
</comment>
<gene>
    <name evidence="8" type="ORF">G8D99_00550</name>
</gene>
<feature type="binding site" evidence="6">
    <location>
        <position position="229"/>
    </location>
    <ligand>
        <name>FMN</name>
        <dbReference type="ChEBI" id="CHEBI:58210"/>
    </ligand>
</feature>
<evidence type="ECO:0000256" key="3">
    <source>
        <dbReference type="ARBA" id="ARBA00023002"/>
    </source>
</evidence>
<dbReference type="KEGG" id="alj:G8D99_00550"/>
<dbReference type="EMBL" id="CP049916">
    <property type="protein sequence ID" value="QIO07661.1"/>
    <property type="molecule type" value="Genomic_DNA"/>
</dbReference>